<dbReference type="EMBL" id="OM869662">
    <property type="protein sequence ID" value="UPW41768.1"/>
    <property type="molecule type" value="Genomic_DNA"/>
</dbReference>
<evidence type="ECO:0000313" key="2">
    <source>
        <dbReference type="EMBL" id="UPW41768.1"/>
    </source>
</evidence>
<sequence length="313" mass="37004">MRCLTPVDIDIYPDNPLYQMYRDEGISKISVPCGKCAACRNARSTEWSIRLKDEWHNSQSALFVTLTYNDESLPIGQVCDSFGHSRFVPVLNMDDISAFIKRLRDRIRYRFGKAASDKIRFYFGGEYGPTTLRPHYHGIIFNLPLENQDLSRKDYEIITQIEKSWSNGFIRVEPVKDGCVNYITKYMLAASYYPEYLPVPCPRMSRRPGIGACYLEKSERIDWYKRTMSNYYPLPNGVKCRLPRYYKDKIFSESEKELLSQLDLARKQDFEAYLDNLRRVEPEAFKAYIKNEELKRFNFLRKFEKHVKTRKDL</sequence>
<evidence type="ECO:0000259" key="1">
    <source>
        <dbReference type="Pfam" id="PF23343"/>
    </source>
</evidence>
<proteinExistence type="predicted"/>
<protein>
    <submittedName>
        <fullName evidence="2">Replication initiator protein</fullName>
    </submittedName>
</protein>
<dbReference type="Pfam" id="PF23343">
    <property type="entry name" value="REP_ORF2-G2P"/>
    <property type="match status" value="1"/>
</dbReference>
<organism evidence="2">
    <name type="scientific">Peromfec virus RodF7_14</name>
    <dbReference type="NCBI Taxonomy" id="2929349"/>
    <lineage>
        <taxon>Viruses</taxon>
        <taxon>Monodnaviria</taxon>
        <taxon>Sangervirae</taxon>
        <taxon>Phixviricota</taxon>
        <taxon>Malgrandaviricetes</taxon>
        <taxon>Petitvirales</taxon>
        <taxon>Microviridae</taxon>
    </lineage>
</organism>
<feature type="domain" description="Replication-associated protein ORF2/G2P" evidence="1">
    <location>
        <begin position="62"/>
        <end position="187"/>
    </location>
</feature>
<name>A0A976N2F3_9VIRU</name>
<reference evidence="2" key="1">
    <citation type="submission" date="2022-02" db="EMBL/GenBank/DDBJ databases">
        <title>Towards deciphering the DNA virus diversity associated with rodent species in the families Cricetidae and Heteromyidae.</title>
        <authorList>
            <person name="Lund M."/>
            <person name="Larsen B.B."/>
            <person name="Gryseels S."/>
            <person name="Kraberger S."/>
            <person name="Rowsey D.M."/>
            <person name="Steger L."/>
            <person name="Yule K.M."/>
            <person name="Upham N.S."/>
            <person name="Worobey M."/>
            <person name="Van Doorslaer K."/>
            <person name="Varsani A."/>
        </authorList>
    </citation>
    <scope>NUCLEOTIDE SEQUENCE</scope>
    <source>
        <strain evidence="2">NeonRodF7_14</strain>
    </source>
</reference>
<accession>A0A976N2F3</accession>
<dbReference type="InterPro" id="IPR056906">
    <property type="entry name" value="ORF2/G2P_dom"/>
</dbReference>